<evidence type="ECO:0000313" key="2">
    <source>
        <dbReference type="EMBL" id="TNN35398.1"/>
    </source>
</evidence>
<organism evidence="2 3">
    <name type="scientific">Liparis tanakae</name>
    <name type="common">Tanaka's snailfish</name>
    <dbReference type="NCBI Taxonomy" id="230148"/>
    <lineage>
        <taxon>Eukaryota</taxon>
        <taxon>Metazoa</taxon>
        <taxon>Chordata</taxon>
        <taxon>Craniata</taxon>
        <taxon>Vertebrata</taxon>
        <taxon>Euteleostomi</taxon>
        <taxon>Actinopterygii</taxon>
        <taxon>Neopterygii</taxon>
        <taxon>Teleostei</taxon>
        <taxon>Neoteleostei</taxon>
        <taxon>Acanthomorphata</taxon>
        <taxon>Eupercaria</taxon>
        <taxon>Perciformes</taxon>
        <taxon>Cottioidei</taxon>
        <taxon>Cottales</taxon>
        <taxon>Liparidae</taxon>
        <taxon>Liparis</taxon>
    </lineage>
</organism>
<dbReference type="EMBL" id="SRLO01001775">
    <property type="protein sequence ID" value="TNN35398.1"/>
    <property type="molecule type" value="Genomic_DNA"/>
</dbReference>
<name>A0A4Z2F2X6_9TELE</name>
<proteinExistence type="predicted"/>
<evidence type="ECO:0000256" key="1">
    <source>
        <dbReference type="SAM" id="MobiDB-lite"/>
    </source>
</evidence>
<keyword evidence="3" id="KW-1185">Reference proteome</keyword>
<evidence type="ECO:0000313" key="3">
    <source>
        <dbReference type="Proteomes" id="UP000314294"/>
    </source>
</evidence>
<feature type="compositionally biased region" description="Basic and acidic residues" evidence="1">
    <location>
        <begin position="58"/>
        <end position="67"/>
    </location>
</feature>
<comment type="caution">
    <text evidence="2">The sequence shown here is derived from an EMBL/GenBank/DDBJ whole genome shotgun (WGS) entry which is preliminary data.</text>
</comment>
<gene>
    <name evidence="2" type="ORF">EYF80_054434</name>
</gene>
<protein>
    <submittedName>
        <fullName evidence="2">Uncharacterized protein</fullName>
    </submittedName>
</protein>
<dbReference type="Proteomes" id="UP000314294">
    <property type="component" value="Unassembled WGS sequence"/>
</dbReference>
<dbReference type="AlphaFoldDB" id="A0A4Z2F2X6"/>
<sequence length="103" mass="11866">MACGGDTCRSFTLPVLERVFREKARSEVEGRMRGHFRCRLQSRLHSDYSSALLKDSINKERASRKDEEEGEEEEEEECGCNEATVVELNRILTHRVKNSGNFD</sequence>
<feature type="region of interest" description="Disordered" evidence="1">
    <location>
        <begin position="58"/>
        <end position="80"/>
    </location>
</feature>
<feature type="compositionally biased region" description="Acidic residues" evidence="1">
    <location>
        <begin position="68"/>
        <end position="79"/>
    </location>
</feature>
<reference evidence="2 3" key="1">
    <citation type="submission" date="2019-03" db="EMBL/GenBank/DDBJ databases">
        <title>First draft genome of Liparis tanakae, snailfish: a comprehensive survey of snailfish specific genes.</title>
        <authorList>
            <person name="Kim W."/>
            <person name="Song I."/>
            <person name="Jeong J.-H."/>
            <person name="Kim D."/>
            <person name="Kim S."/>
            <person name="Ryu S."/>
            <person name="Song J.Y."/>
            <person name="Lee S.K."/>
        </authorList>
    </citation>
    <scope>NUCLEOTIDE SEQUENCE [LARGE SCALE GENOMIC DNA]</scope>
    <source>
        <tissue evidence="2">Muscle</tissue>
    </source>
</reference>
<accession>A0A4Z2F2X6</accession>